<dbReference type="AlphaFoldDB" id="A0AAV6TJY8"/>
<dbReference type="GO" id="GO:0003723">
    <property type="term" value="F:RNA binding"/>
    <property type="evidence" value="ECO:0007669"/>
    <property type="project" value="TreeGrafter"/>
</dbReference>
<dbReference type="PANTHER" id="PTHR12381:SF56">
    <property type="entry name" value="B30.2_SPRY DOMAIN-CONTAINING PROTEIN-RELATED"/>
    <property type="match status" value="1"/>
</dbReference>
<dbReference type="GO" id="GO:0000380">
    <property type="term" value="P:alternative mRNA splicing, via spliceosome"/>
    <property type="evidence" value="ECO:0007669"/>
    <property type="project" value="TreeGrafter"/>
</dbReference>
<feature type="non-terminal residue" evidence="1">
    <location>
        <position position="64"/>
    </location>
</feature>
<dbReference type="Gene3D" id="2.60.120.920">
    <property type="match status" value="1"/>
</dbReference>
<dbReference type="EMBL" id="JAFNEN010003157">
    <property type="protein sequence ID" value="KAG8172072.1"/>
    <property type="molecule type" value="Genomic_DNA"/>
</dbReference>
<accession>A0AAV6TJY8</accession>
<protein>
    <submittedName>
        <fullName evidence="1">Uncharacterized protein</fullName>
    </submittedName>
</protein>
<dbReference type="InterPro" id="IPR043136">
    <property type="entry name" value="B30.2/SPRY_sf"/>
</dbReference>
<dbReference type="GO" id="GO:0005634">
    <property type="term" value="C:nucleus"/>
    <property type="evidence" value="ECO:0007669"/>
    <property type="project" value="TreeGrafter"/>
</dbReference>
<evidence type="ECO:0000313" key="2">
    <source>
        <dbReference type="Proteomes" id="UP000827092"/>
    </source>
</evidence>
<keyword evidence="2" id="KW-1185">Reference proteome</keyword>
<sequence>MKIEAEEFDETVVTLDPYNSDLNLVIDGGKCSAKPLTTEGFAFMWAGARATHGSLKGRYCYEVK</sequence>
<evidence type="ECO:0000313" key="1">
    <source>
        <dbReference type="EMBL" id="KAG8172072.1"/>
    </source>
</evidence>
<dbReference type="InterPro" id="IPR013320">
    <property type="entry name" value="ConA-like_dom_sf"/>
</dbReference>
<proteinExistence type="predicted"/>
<dbReference type="PANTHER" id="PTHR12381">
    <property type="entry name" value="HETEROGENEOUS NUCLEAR RIBONUCLEOPROTEIN U FAMILY MEMBER"/>
    <property type="match status" value="1"/>
</dbReference>
<name>A0AAV6TJY8_9ARAC</name>
<reference evidence="1 2" key="1">
    <citation type="journal article" date="2022" name="Nat. Ecol. Evol.">
        <title>A masculinizing supergene underlies an exaggerated male reproductive morph in a spider.</title>
        <authorList>
            <person name="Hendrickx F."/>
            <person name="De Corte Z."/>
            <person name="Sonet G."/>
            <person name="Van Belleghem S.M."/>
            <person name="Kostlbacher S."/>
            <person name="Vangestel C."/>
        </authorList>
    </citation>
    <scope>NUCLEOTIDE SEQUENCE [LARGE SCALE GENOMIC DNA]</scope>
    <source>
        <strain evidence="1">W744_W776</strain>
    </source>
</reference>
<organism evidence="1 2">
    <name type="scientific">Oedothorax gibbosus</name>
    <dbReference type="NCBI Taxonomy" id="931172"/>
    <lineage>
        <taxon>Eukaryota</taxon>
        <taxon>Metazoa</taxon>
        <taxon>Ecdysozoa</taxon>
        <taxon>Arthropoda</taxon>
        <taxon>Chelicerata</taxon>
        <taxon>Arachnida</taxon>
        <taxon>Araneae</taxon>
        <taxon>Araneomorphae</taxon>
        <taxon>Entelegynae</taxon>
        <taxon>Araneoidea</taxon>
        <taxon>Linyphiidae</taxon>
        <taxon>Erigoninae</taxon>
        <taxon>Oedothorax</taxon>
    </lineage>
</organism>
<dbReference type="Proteomes" id="UP000827092">
    <property type="component" value="Unassembled WGS sequence"/>
</dbReference>
<gene>
    <name evidence="1" type="ORF">JTE90_013143</name>
</gene>
<dbReference type="SUPFAM" id="SSF49899">
    <property type="entry name" value="Concanavalin A-like lectins/glucanases"/>
    <property type="match status" value="1"/>
</dbReference>
<comment type="caution">
    <text evidence="1">The sequence shown here is derived from an EMBL/GenBank/DDBJ whole genome shotgun (WGS) entry which is preliminary data.</text>
</comment>